<keyword evidence="1" id="KW-1133">Transmembrane helix</keyword>
<proteinExistence type="predicted"/>
<keyword evidence="1" id="KW-0812">Transmembrane</keyword>
<evidence type="ECO:0000256" key="1">
    <source>
        <dbReference type="SAM" id="Phobius"/>
    </source>
</evidence>
<reference evidence="2" key="1">
    <citation type="submission" date="2021-05" db="EMBL/GenBank/DDBJ databases">
        <authorList>
            <person name="Alioto T."/>
            <person name="Alioto T."/>
            <person name="Gomez Garrido J."/>
        </authorList>
    </citation>
    <scope>NUCLEOTIDE SEQUENCE</scope>
</reference>
<protein>
    <submittedName>
        <fullName evidence="2">(northern house mosquito) hypothetical protein</fullName>
    </submittedName>
</protein>
<keyword evidence="1" id="KW-0472">Membrane</keyword>
<feature type="transmembrane region" description="Helical" evidence="1">
    <location>
        <begin position="20"/>
        <end position="42"/>
    </location>
</feature>
<accession>A0A8D8ABS4</accession>
<name>A0A8D8ABS4_CULPI</name>
<sequence length="155" mass="17343">MQMLAVDQLHLLLLLQAQLLVLLVLLLLQMVLLSLLLCLLLLQVETVQVIGLIGTRKYWQTSRIHTDVRLGLVVARVKAACPTNADRFPKAPLLPVLLLHTADRFTAVLPLPRCFMLLLAVVTPQITAGSHSIAHFSIENHFTHHSSRARTLIRE</sequence>
<evidence type="ECO:0000313" key="2">
    <source>
        <dbReference type="EMBL" id="CAG6451882.1"/>
    </source>
</evidence>
<dbReference type="AlphaFoldDB" id="A0A8D8ABS4"/>
<organism evidence="2">
    <name type="scientific">Culex pipiens</name>
    <name type="common">House mosquito</name>
    <dbReference type="NCBI Taxonomy" id="7175"/>
    <lineage>
        <taxon>Eukaryota</taxon>
        <taxon>Metazoa</taxon>
        <taxon>Ecdysozoa</taxon>
        <taxon>Arthropoda</taxon>
        <taxon>Hexapoda</taxon>
        <taxon>Insecta</taxon>
        <taxon>Pterygota</taxon>
        <taxon>Neoptera</taxon>
        <taxon>Endopterygota</taxon>
        <taxon>Diptera</taxon>
        <taxon>Nematocera</taxon>
        <taxon>Culicoidea</taxon>
        <taxon>Culicidae</taxon>
        <taxon>Culicinae</taxon>
        <taxon>Culicini</taxon>
        <taxon>Culex</taxon>
        <taxon>Culex</taxon>
    </lineage>
</organism>
<dbReference type="EMBL" id="HBUE01019448">
    <property type="protein sequence ID" value="CAG6451882.1"/>
    <property type="molecule type" value="Transcribed_RNA"/>
</dbReference>